<evidence type="ECO:0000256" key="7">
    <source>
        <dbReference type="SAM" id="Phobius"/>
    </source>
</evidence>
<evidence type="ECO:0000313" key="10">
    <source>
        <dbReference type="EMBL" id="MFC7275525.1"/>
    </source>
</evidence>
<dbReference type="RefSeq" id="WP_378968732.1">
    <property type="nucleotide sequence ID" value="NZ_JBHTBJ010000010.1"/>
</dbReference>
<feature type="domain" description="ABC transporter" evidence="8">
    <location>
        <begin position="336"/>
        <end position="582"/>
    </location>
</feature>
<dbReference type="InterPro" id="IPR003593">
    <property type="entry name" value="AAA+_ATPase"/>
</dbReference>
<accession>A0ABW2HVC4</accession>
<evidence type="ECO:0000256" key="5">
    <source>
        <dbReference type="ARBA" id="ARBA00022989"/>
    </source>
</evidence>
<dbReference type="PANTHER" id="PTHR43394:SF1">
    <property type="entry name" value="ATP-BINDING CASSETTE SUB-FAMILY B MEMBER 10, MITOCHONDRIAL"/>
    <property type="match status" value="1"/>
</dbReference>
<organism evidence="10 11">
    <name type="scientific">Paractinoplanes rhizophilus</name>
    <dbReference type="NCBI Taxonomy" id="1416877"/>
    <lineage>
        <taxon>Bacteria</taxon>
        <taxon>Bacillati</taxon>
        <taxon>Actinomycetota</taxon>
        <taxon>Actinomycetes</taxon>
        <taxon>Micromonosporales</taxon>
        <taxon>Micromonosporaceae</taxon>
        <taxon>Paractinoplanes</taxon>
    </lineage>
</organism>
<dbReference type="EMBL" id="JBHTBJ010000010">
    <property type="protein sequence ID" value="MFC7275525.1"/>
    <property type="molecule type" value="Genomic_DNA"/>
</dbReference>
<dbReference type="InterPro" id="IPR036640">
    <property type="entry name" value="ABC1_TM_sf"/>
</dbReference>
<dbReference type="Proteomes" id="UP001596548">
    <property type="component" value="Unassembled WGS sequence"/>
</dbReference>
<feature type="domain" description="ABC transmembrane type-1" evidence="9">
    <location>
        <begin position="131"/>
        <end position="302"/>
    </location>
</feature>
<dbReference type="InterPro" id="IPR027417">
    <property type="entry name" value="P-loop_NTPase"/>
</dbReference>
<evidence type="ECO:0000256" key="1">
    <source>
        <dbReference type="ARBA" id="ARBA00004651"/>
    </source>
</evidence>
<feature type="transmembrane region" description="Helical" evidence="7">
    <location>
        <begin position="148"/>
        <end position="175"/>
    </location>
</feature>
<gene>
    <name evidence="10" type="ORF">ACFQS1_16170</name>
</gene>
<evidence type="ECO:0000256" key="3">
    <source>
        <dbReference type="ARBA" id="ARBA00022741"/>
    </source>
</evidence>
<dbReference type="InterPro" id="IPR039421">
    <property type="entry name" value="Type_1_exporter"/>
</dbReference>
<dbReference type="Gene3D" id="1.20.1560.10">
    <property type="entry name" value="ABC transporter type 1, transmembrane domain"/>
    <property type="match status" value="1"/>
</dbReference>
<dbReference type="SUPFAM" id="SSF90123">
    <property type="entry name" value="ABC transporter transmembrane region"/>
    <property type="match status" value="1"/>
</dbReference>
<reference evidence="11" key="1">
    <citation type="journal article" date="2019" name="Int. J. Syst. Evol. Microbiol.">
        <title>The Global Catalogue of Microorganisms (GCM) 10K type strain sequencing project: providing services to taxonomists for standard genome sequencing and annotation.</title>
        <authorList>
            <consortium name="The Broad Institute Genomics Platform"/>
            <consortium name="The Broad Institute Genome Sequencing Center for Infectious Disease"/>
            <person name="Wu L."/>
            <person name="Ma J."/>
        </authorList>
    </citation>
    <scope>NUCLEOTIDE SEQUENCE [LARGE SCALE GENOMIC DNA]</scope>
    <source>
        <strain evidence="11">XZYJT-10</strain>
    </source>
</reference>
<comment type="subcellular location">
    <subcellularLocation>
        <location evidence="1">Cell membrane</location>
        <topology evidence="1">Multi-pass membrane protein</topology>
    </subcellularLocation>
</comment>
<sequence>MTWWLVLRRSWAVDRFRTLVVLGLVLVQNAMFVLTAVGIRAVVDSATDRRPGAALAGAAVTAIAFALTAVGDFVQFQTRLDIADRVGRLEFDPQIQQMSAALPGLEHLERASYADRLSLVQGRGTLLAEGGWAAVDVVSSVIRVLATMVLLAAVHPALLLMLLLMLPAGALNALAYGRLGRAALRAAEDERLERHLHEVVTQPEAVRQVRAASAHGEVMRLATAAWQRASGIQVAASIRSAALAGAGGAVVVLGYVVALVFVVRLVATGQRTIGDLIMVVTLVGQLRSMIERLLYVVSRVLTAAAVTGPYRWLESYSRRAWRGGDLPMPDRLTTGIAIHDVSFTYPGAADPCLERITLDIPAGSVVAVVGEHGSGKSTLVKLLAGFYPPTSGRLLIDGVPVEDLQPRWRDAISAAFQDFGRYQVSLREAVGVGDLPRIDDADLVRAALDRSAATDLETRLPAGLETPVGPLLPGGVDLSGGQWQKVALARGNMRDTPLLLLFDEPTAALDAPSEDEIFTRQAHLSRTLAERFGTITVVVSHRFSTVRSADLIVVLDRGRLTELGTHDELMGIGGRYARMYEMHCTAYHGAARGDAGGVVATAGPAEGENHQ</sequence>
<keyword evidence="4 10" id="KW-0067">ATP-binding</keyword>
<keyword evidence="5 7" id="KW-1133">Transmembrane helix</keyword>
<dbReference type="SUPFAM" id="SSF52540">
    <property type="entry name" value="P-loop containing nucleoside triphosphate hydrolases"/>
    <property type="match status" value="1"/>
</dbReference>
<evidence type="ECO:0000259" key="9">
    <source>
        <dbReference type="PROSITE" id="PS50929"/>
    </source>
</evidence>
<feature type="transmembrane region" description="Helical" evidence="7">
    <location>
        <begin position="55"/>
        <end position="76"/>
    </location>
</feature>
<proteinExistence type="predicted"/>
<dbReference type="PANTHER" id="PTHR43394">
    <property type="entry name" value="ATP-DEPENDENT PERMEASE MDL1, MITOCHONDRIAL"/>
    <property type="match status" value="1"/>
</dbReference>
<name>A0ABW2HVC4_9ACTN</name>
<dbReference type="PROSITE" id="PS50893">
    <property type="entry name" value="ABC_TRANSPORTER_2"/>
    <property type="match status" value="1"/>
</dbReference>
<feature type="transmembrane region" description="Helical" evidence="7">
    <location>
        <begin position="20"/>
        <end position="43"/>
    </location>
</feature>
<dbReference type="SMART" id="SM00382">
    <property type="entry name" value="AAA"/>
    <property type="match status" value="1"/>
</dbReference>
<feature type="transmembrane region" description="Helical" evidence="7">
    <location>
        <begin position="241"/>
        <end position="267"/>
    </location>
</feature>
<keyword evidence="3" id="KW-0547">Nucleotide-binding</keyword>
<evidence type="ECO:0000313" key="11">
    <source>
        <dbReference type="Proteomes" id="UP001596548"/>
    </source>
</evidence>
<dbReference type="GO" id="GO:0005524">
    <property type="term" value="F:ATP binding"/>
    <property type="evidence" value="ECO:0007669"/>
    <property type="project" value="UniProtKB-KW"/>
</dbReference>
<dbReference type="Pfam" id="PF00664">
    <property type="entry name" value="ABC_membrane"/>
    <property type="match status" value="1"/>
</dbReference>
<dbReference type="Pfam" id="PF00005">
    <property type="entry name" value="ABC_tran"/>
    <property type="match status" value="1"/>
</dbReference>
<comment type="caution">
    <text evidence="10">The sequence shown here is derived from an EMBL/GenBank/DDBJ whole genome shotgun (WGS) entry which is preliminary data.</text>
</comment>
<protein>
    <submittedName>
        <fullName evidence="10">ABC transporter ATP-binding protein</fullName>
    </submittedName>
</protein>
<evidence type="ECO:0000259" key="8">
    <source>
        <dbReference type="PROSITE" id="PS50893"/>
    </source>
</evidence>
<dbReference type="InterPro" id="IPR003439">
    <property type="entry name" value="ABC_transporter-like_ATP-bd"/>
</dbReference>
<keyword evidence="2 7" id="KW-0812">Transmembrane</keyword>
<evidence type="ECO:0000256" key="2">
    <source>
        <dbReference type="ARBA" id="ARBA00022692"/>
    </source>
</evidence>
<keyword evidence="11" id="KW-1185">Reference proteome</keyword>
<evidence type="ECO:0000256" key="4">
    <source>
        <dbReference type="ARBA" id="ARBA00022840"/>
    </source>
</evidence>
<dbReference type="Gene3D" id="3.40.50.300">
    <property type="entry name" value="P-loop containing nucleotide triphosphate hydrolases"/>
    <property type="match status" value="1"/>
</dbReference>
<dbReference type="InterPro" id="IPR011527">
    <property type="entry name" value="ABC1_TM_dom"/>
</dbReference>
<dbReference type="PROSITE" id="PS50929">
    <property type="entry name" value="ABC_TM1F"/>
    <property type="match status" value="1"/>
</dbReference>
<keyword evidence="6 7" id="KW-0472">Membrane</keyword>
<evidence type="ECO:0000256" key="6">
    <source>
        <dbReference type="ARBA" id="ARBA00023136"/>
    </source>
</evidence>